<keyword evidence="3" id="KW-0378">Hydrolase</keyword>
<dbReference type="CDD" id="cd00085">
    <property type="entry name" value="HNHc"/>
    <property type="match status" value="1"/>
</dbReference>
<dbReference type="InterPro" id="IPR003615">
    <property type="entry name" value="HNH_nuc"/>
</dbReference>
<evidence type="ECO:0000313" key="3">
    <source>
        <dbReference type="EMBL" id="NEE23011.1"/>
    </source>
</evidence>
<comment type="caution">
    <text evidence="3">The sequence shown here is derived from an EMBL/GenBank/DDBJ whole genome shotgun (WGS) entry which is preliminary data.</text>
</comment>
<dbReference type="SMART" id="SM00507">
    <property type="entry name" value="HNHc"/>
    <property type="match status" value="1"/>
</dbReference>
<sequence length="260" mass="30511">MSGEGVEMTAAEGEVLRKDRGHQPLWVWVMVLTAYGHRCVYCDERPSQTLEHEAPLAGRAGRDIWWNLVPACDRCNSWKQKKSAAEWARDMKLHHAYPKAGFARHALPLRIVEGINDRVAHVQREIRDPARRQWFEHHYGQKRTPRLRREKHEEVQRCAEGMERYPFLPWESREIKPSTSHCMRVLCCGYQQDDAHPEFITLAEAEREDLRRMAYEKGWYLGDLIGNLLDRAVEEWRRSRRGGRGEKRSGDVNRDACARL</sequence>
<proteinExistence type="predicted"/>
<accession>A0A6G3XZ27</accession>
<evidence type="ECO:0000259" key="2">
    <source>
        <dbReference type="SMART" id="SM00507"/>
    </source>
</evidence>
<dbReference type="AlphaFoldDB" id="A0A6G3XZ27"/>
<dbReference type="GO" id="GO:0004519">
    <property type="term" value="F:endonuclease activity"/>
    <property type="evidence" value="ECO:0007669"/>
    <property type="project" value="UniProtKB-KW"/>
</dbReference>
<reference evidence="3" key="1">
    <citation type="submission" date="2020-01" db="EMBL/GenBank/DDBJ databases">
        <title>Insect and environment-associated Actinomycetes.</title>
        <authorList>
            <person name="Currrie C."/>
            <person name="Chevrette M."/>
            <person name="Carlson C."/>
            <person name="Stubbendieck R."/>
            <person name="Wendt-Pienkowski E."/>
        </authorList>
    </citation>
    <scope>NUCLEOTIDE SEQUENCE</scope>
    <source>
        <strain evidence="3">SID7499</strain>
    </source>
</reference>
<name>A0A6G3XZ27_9ACTN</name>
<evidence type="ECO:0000256" key="1">
    <source>
        <dbReference type="SAM" id="MobiDB-lite"/>
    </source>
</evidence>
<protein>
    <submittedName>
        <fullName evidence="3">HNH endonuclease</fullName>
    </submittedName>
</protein>
<dbReference type="EMBL" id="JAAGMN010010094">
    <property type="protein sequence ID" value="NEE23011.1"/>
    <property type="molecule type" value="Genomic_DNA"/>
</dbReference>
<feature type="region of interest" description="Disordered" evidence="1">
    <location>
        <begin position="240"/>
        <end position="260"/>
    </location>
</feature>
<keyword evidence="3" id="KW-0540">Nuclease</keyword>
<keyword evidence="3" id="KW-0255">Endonuclease</keyword>
<organism evidence="3">
    <name type="scientific">Streptomyces sp. SID7499</name>
    <dbReference type="NCBI Taxonomy" id="2706086"/>
    <lineage>
        <taxon>Bacteria</taxon>
        <taxon>Bacillati</taxon>
        <taxon>Actinomycetota</taxon>
        <taxon>Actinomycetes</taxon>
        <taxon>Kitasatosporales</taxon>
        <taxon>Streptomycetaceae</taxon>
        <taxon>Streptomyces</taxon>
    </lineage>
</organism>
<gene>
    <name evidence="3" type="ORF">G3M58_93250</name>
</gene>
<feature type="domain" description="HNH nuclease" evidence="2">
    <location>
        <begin position="26"/>
        <end position="77"/>
    </location>
</feature>
<dbReference type="Gene3D" id="1.10.30.50">
    <property type="match status" value="1"/>
</dbReference>